<sequence>MKAEVQFNDFTGSIAADISDVIAAKKGNYISSIGEYFDVDQKRFKVVGISLTGIEDFKVTLVCVDNEKSTQGKEHIVNMTLELDAQGQKEMLGLLFKRLNIVLFDAGEKHYSALECDEEVAFDEYHTYDYYDMN</sequence>
<dbReference type="GeneID" id="82257991"/>
<dbReference type="EMBL" id="LQNU01000059">
    <property type="protein sequence ID" value="KZE79706.1"/>
    <property type="molecule type" value="Genomic_DNA"/>
</dbReference>
<proteinExistence type="predicted"/>
<evidence type="ECO:0000313" key="4">
    <source>
        <dbReference type="Proteomes" id="UP000183077"/>
    </source>
</evidence>
<evidence type="ECO:0000313" key="2">
    <source>
        <dbReference type="EMBL" id="SEJ19577.1"/>
    </source>
</evidence>
<accession>A0A161U3E7</accession>
<reference evidence="2 4" key="2">
    <citation type="submission" date="2016-10" db="EMBL/GenBank/DDBJ databases">
        <authorList>
            <person name="de Groot N.N."/>
        </authorList>
    </citation>
    <scope>NUCLEOTIDE SEQUENCE [LARGE SCALE GENOMIC DNA]</scope>
    <source>
        <strain evidence="2 4">DSM 23048</strain>
    </source>
</reference>
<organism evidence="1 3">
    <name type="scientific">Myroides marinus</name>
    <dbReference type="NCBI Taxonomy" id="703342"/>
    <lineage>
        <taxon>Bacteria</taxon>
        <taxon>Pseudomonadati</taxon>
        <taxon>Bacteroidota</taxon>
        <taxon>Flavobacteriia</taxon>
        <taxon>Flavobacteriales</taxon>
        <taxon>Flavobacteriaceae</taxon>
        <taxon>Myroides</taxon>
    </lineage>
</organism>
<dbReference type="AlphaFoldDB" id="A0A161U3E7"/>
<dbReference type="Proteomes" id="UP000183077">
    <property type="component" value="Unassembled WGS sequence"/>
</dbReference>
<evidence type="ECO:0000313" key="3">
    <source>
        <dbReference type="Proteomes" id="UP000076630"/>
    </source>
</evidence>
<protein>
    <submittedName>
        <fullName evidence="1">Uncharacterized protein</fullName>
    </submittedName>
</protein>
<dbReference type="RefSeq" id="WP_038988148.1">
    <property type="nucleotide sequence ID" value="NZ_FNYS01000016.1"/>
</dbReference>
<name>A0A161U3E7_9FLAO</name>
<dbReference type="EMBL" id="FNYS01000016">
    <property type="protein sequence ID" value="SEJ19577.1"/>
    <property type="molecule type" value="Genomic_DNA"/>
</dbReference>
<reference evidence="1 3" key="1">
    <citation type="submission" date="2016-01" db="EMBL/GenBank/DDBJ databases">
        <title>Whole genome sequencing of Myroides marinus L41.</title>
        <authorList>
            <person name="Hong K.W."/>
        </authorList>
    </citation>
    <scope>NUCLEOTIDE SEQUENCE [LARGE SCALE GENOMIC DNA]</scope>
    <source>
        <strain evidence="1 3">L41</strain>
    </source>
</reference>
<dbReference type="OrthoDB" id="1098203at2"/>
<keyword evidence="3" id="KW-1185">Reference proteome</keyword>
<dbReference type="Proteomes" id="UP000076630">
    <property type="component" value="Unassembled WGS sequence"/>
</dbReference>
<evidence type="ECO:0000313" key="1">
    <source>
        <dbReference type="EMBL" id="KZE79706.1"/>
    </source>
</evidence>
<gene>
    <name evidence="1" type="ORF">AV926_11025</name>
    <name evidence="2" type="ORF">SAMN04488018_11613</name>
</gene>